<organism evidence="2 3">
    <name type="scientific">Podospora didyma</name>
    <dbReference type="NCBI Taxonomy" id="330526"/>
    <lineage>
        <taxon>Eukaryota</taxon>
        <taxon>Fungi</taxon>
        <taxon>Dikarya</taxon>
        <taxon>Ascomycota</taxon>
        <taxon>Pezizomycotina</taxon>
        <taxon>Sordariomycetes</taxon>
        <taxon>Sordariomycetidae</taxon>
        <taxon>Sordariales</taxon>
        <taxon>Podosporaceae</taxon>
        <taxon>Podospora</taxon>
    </lineage>
</organism>
<dbReference type="EMBL" id="JAULSW010000001">
    <property type="protein sequence ID" value="KAK3393369.1"/>
    <property type="molecule type" value="Genomic_DNA"/>
</dbReference>
<gene>
    <name evidence="2" type="ORF">B0H63DRAFT_16499</name>
</gene>
<protein>
    <submittedName>
        <fullName evidence="2">Uncharacterized protein</fullName>
    </submittedName>
</protein>
<comment type="caution">
    <text evidence="2">The sequence shown here is derived from an EMBL/GenBank/DDBJ whole genome shotgun (WGS) entry which is preliminary data.</text>
</comment>
<feature type="region of interest" description="Disordered" evidence="1">
    <location>
        <begin position="126"/>
        <end position="158"/>
    </location>
</feature>
<dbReference type="PROSITE" id="PS51257">
    <property type="entry name" value="PROKAR_LIPOPROTEIN"/>
    <property type="match status" value="1"/>
</dbReference>
<feature type="region of interest" description="Disordered" evidence="1">
    <location>
        <begin position="195"/>
        <end position="220"/>
    </location>
</feature>
<proteinExistence type="predicted"/>
<feature type="compositionally biased region" description="Low complexity" evidence="1">
    <location>
        <begin position="205"/>
        <end position="214"/>
    </location>
</feature>
<evidence type="ECO:0000256" key="1">
    <source>
        <dbReference type="SAM" id="MobiDB-lite"/>
    </source>
</evidence>
<name>A0AAE0U7K3_9PEZI</name>
<sequence>MSRECRPVPKPLHAPYVLASGSFVPLSLSCLPLALSLLTDGLVQTKSKFRSKVPNAECRSLTRRWHLSSPLSSLLFPSFDYTDLRPRTDTNLPSRLLLEWHLCLLAGPARLFSTTPERVVPSLPLGRKRRQKHLPHRAEGTTPQEKAAFAPHERVTPPPPPPQLSFHLSFTFRTASLAPDHAACSYPAAYKYGQVTLPRPRPPRQRATQPWTTPSGPFPQPQTSTFLLATTQTTASTNSCRRRL</sequence>
<dbReference type="Proteomes" id="UP001285441">
    <property type="component" value="Unassembled WGS sequence"/>
</dbReference>
<dbReference type="AlphaFoldDB" id="A0AAE0U7K3"/>
<keyword evidence="3" id="KW-1185">Reference proteome</keyword>
<feature type="compositionally biased region" description="Basic residues" evidence="1">
    <location>
        <begin position="126"/>
        <end position="135"/>
    </location>
</feature>
<accession>A0AAE0U7K3</accession>
<evidence type="ECO:0000313" key="3">
    <source>
        <dbReference type="Proteomes" id="UP001285441"/>
    </source>
</evidence>
<evidence type="ECO:0000313" key="2">
    <source>
        <dbReference type="EMBL" id="KAK3393369.1"/>
    </source>
</evidence>
<reference evidence="2" key="2">
    <citation type="submission" date="2023-06" db="EMBL/GenBank/DDBJ databases">
        <authorList>
            <consortium name="Lawrence Berkeley National Laboratory"/>
            <person name="Haridas S."/>
            <person name="Hensen N."/>
            <person name="Bonometti L."/>
            <person name="Westerberg I."/>
            <person name="Brannstrom I.O."/>
            <person name="Guillou S."/>
            <person name="Cros-Aarteil S."/>
            <person name="Calhoun S."/>
            <person name="Kuo A."/>
            <person name="Mondo S."/>
            <person name="Pangilinan J."/>
            <person name="Riley R."/>
            <person name="LaButti K."/>
            <person name="Andreopoulos B."/>
            <person name="Lipzen A."/>
            <person name="Chen C."/>
            <person name="Yanf M."/>
            <person name="Daum C."/>
            <person name="Ng V."/>
            <person name="Clum A."/>
            <person name="Steindorff A."/>
            <person name="Ohm R."/>
            <person name="Martin F."/>
            <person name="Silar P."/>
            <person name="Natvig D."/>
            <person name="Lalanne C."/>
            <person name="Gautier V."/>
            <person name="Ament-velasquez S.L."/>
            <person name="Kruys A."/>
            <person name="Hutchinson M.I."/>
            <person name="Powell A.J."/>
            <person name="Barry K."/>
            <person name="Miller A.N."/>
            <person name="Grigoriev I.V."/>
            <person name="Debuchy R."/>
            <person name="Gladieux P."/>
            <person name="Thoren M.H."/>
            <person name="Johannesson H."/>
        </authorList>
    </citation>
    <scope>NUCLEOTIDE SEQUENCE</scope>
    <source>
        <strain evidence="2">CBS 232.78</strain>
    </source>
</reference>
<reference evidence="2" key="1">
    <citation type="journal article" date="2023" name="Mol. Phylogenet. Evol.">
        <title>Genome-scale phylogeny and comparative genomics of the fungal order Sordariales.</title>
        <authorList>
            <person name="Hensen N."/>
            <person name="Bonometti L."/>
            <person name="Westerberg I."/>
            <person name="Brannstrom I.O."/>
            <person name="Guillou S."/>
            <person name="Cros-Aarteil S."/>
            <person name="Calhoun S."/>
            <person name="Haridas S."/>
            <person name="Kuo A."/>
            <person name="Mondo S."/>
            <person name="Pangilinan J."/>
            <person name="Riley R."/>
            <person name="LaButti K."/>
            <person name="Andreopoulos B."/>
            <person name="Lipzen A."/>
            <person name="Chen C."/>
            <person name="Yan M."/>
            <person name="Daum C."/>
            <person name="Ng V."/>
            <person name="Clum A."/>
            <person name="Steindorff A."/>
            <person name="Ohm R.A."/>
            <person name="Martin F."/>
            <person name="Silar P."/>
            <person name="Natvig D.O."/>
            <person name="Lalanne C."/>
            <person name="Gautier V."/>
            <person name="Ament-Velasquez S.L."/>
            <person name="Kruys A."/>
            <person name="Hutchinson M.I."/>
            <person name="Powell A.J."/>
            <person name="Barry K."/>
            <person name="Miller A.N."/>
            <person name="Grigoriev I.V."/>
            <person name="Debuchy R."/>
            <person name="Gladieux P."/>
            <person name="Hiltunen Thoren M."/>
            <person name="Johannesson H."/>
        </authorList>
    </citation>
    <scope>NUCLEOTIDE SEQUENCE</scope>
    <source>
        <strain evidence="2">CBS 232.78</strain>
    </source>
</reference>